<reference evidence="1" key="1">
    <citation type="submission" date="2014-06" db="EMBL/GenBank/DDBJ databases">
        <authorList>
            <person name="Urmite Genomes Urmite Genomes"/>
        </authorList>
    </citation>
    <scope>NUCLEOTIDE SEQUENCE</scope>
</reference>
<sequence>MSDTVLDNNLRTQFNDISKRIMPMCGLIYELYQQRFSVEIDSVIDALPIAEREFALELARNEFDYLSLSERETQIQDFREDGLCSHGLDPDCCPCGCGM</sequence>
<dbReference type="PATRIC" id="fig|545.12.peg.5010"/>
<gene>
    <name evidence="1" type="ORF">BN1086_04970</name>
</gene>
<organism evidence="1">
    <name type="scientific">Citrobacter koseri</name>
    <name type="common">Citrobacter diversus</name>
    <dbReference type="NCBI Taxonomy" id="545"/>
    <lineage>
        <taxon>Bacteria</taxon>
        <taxon>Pseudomonadati</taxon>
        <taxon>Pseudomonadota</taxon>
        <taxon>Gammaproteobacteria</taxon>
        <taxon>Enterobacterales</taxon>
        <taxon>Enterobacteriaceae</taxon>
        <taxon>Citrobacter</taxon>
    </lineage>
</organism>
<dbReference type="EMBL" id="LK931338">
    <property type="protein sequence ID" value="CDZ86717.1"/>
    <property type="molecule type" value="Genomic_DNA"/>
</dbReference>
<name>A0A078LMY5_CITKO</name>
<dbReference type="AlphaFoldDB" id="A0A078LMY5"/>
<evidence type="ECO:0008006" key="2">
    <source>
        <dbReference type="Google" id="ProtNLM"/>
    </source>
</evidence>
<accession>A0A078LMY5</accession>
<protein>
    <recommendedName>
        <fullName evidence="2">CcgAII protein</fullName>
    </recommendedName>
</protein>
<proteinExistence type="predicted"/>
<evidence type="ECO:0000313" key="1">
    <source>
        <dbReference type="EMBL" id="CDZ86717.1"/>
    </source>
</evidence>